<dbReference type="NCBIfam" id="TIGR03949">
    <property type="entry name" value="bact_IIb_cerein"/>
    <property type="match status" value="1"/>
</dbReference>
<evidence type="ECO:0000313" key="1">
    <source>
        <dbReference type="EMBL" id="TGE28111.1"/>
    </source>
</evidence>
<dbReference type="AlphaFoldDB" id="A0A4Z0QGF2"/>
<organism evidence="1 2">
    <name type="scientific">Hymenobacter metallicola</name>
    <dbReference type="NCBI Taxonomy" id="2563114"/>
    <lineage>
        <taxon>Bacteria</taxon>
        <taxon>Pseudomonadati</taxon>
        <taxon>Bacteroidota</taxon>
        <taxon>Cytophagia</taxon>
        <taxon>Cytophagales</taxon>
        <taxon>Hymenobacteraceae</taxon>
        <taxon>Hymenobacter</taxon>
    </lineage>
</organism>
<dbReference type="InterPro" id="IPR023991">
    <property type="entry name" value="Bacteriocin_IIb_lactobn/cerein"/>
</dbReference>
<reference evidence="1 2" key="1">
    <citation type="submission" date="2019-04" db="EMBL/GenBank/DDBJ databases">
        <authorList>
            <person name="Feng G."/>
            <person name="Zhang J."/>
            <person name="Zhu H."/>
        </authorList>
    </citation>
    <scope>NUCLEOTIDE SEQUENCE [LARGE SCALE GENOMIC DNA]</scope>
    <source>
        <strain evidence="1 2">9PBR-1</strain>
    </source>
</reference>
<evidence type="ECO:0000313" key="2">
    <source>
        <dbReference type="Proteomes" id="UP000298471"/>
    </source>
</evidence>
<accession>A0A4Z0QGF2</accession>
<protein>
    <submittedName>
        <fullName evidence="1">Class IIb bacteriocin, lactobin A/cerein 7B family</fullName>
    </submittedName>
</protein>
<keyword evidence="2" id="KW-1185">Reference proteome</keyword>
<dbReference type="EMBL" id="SRMB01000001">
    <property type="protein sequence ID" value="TGE28111.1"/>
    <property type="molecule type" value="Genomic_DNA"/>
</dbReference>
<sequence length="67" mass="7111">MNNLSQVHFGGQTALFEKRAIVELSLDEMMQIDGGTTPACVAVGATAAIFWTGVQIGRAIYDATHAD</sequence>
<gene>
    <name evidence="1" type="ORF">E5K02_01205</name>
</gene>
<dbReference type="Proteomes" id="UP000298471">
    <property type="component" value="Unassembled WGS sequence"/>
</dbReference>
<name>A0A4Z0QGF2_9BACT</name>
<proteinExistence type="predicted"/>
<comment type="caution">
    <text evidence="1">The sequence shown here is derived from an EMBL/GenBank/DDBJ whole genome shotgun (WGS) entry which is preliminary data.</text>
</comment>